<evidence type="ECO:0000313" key="2">
    <source>
        <dbReference type="EMBL" id="CAF3776149.1"/>
    </source>
</evidence>
<evidence type="ECO:0000313" key="1">
    <source>
        <dbReference type="EMBL" id="CAF1272570.1"/>
    </source>
</evidence>
<comment type="caution">
    <text evidence="1">The sequence shown here is derived from an EMBL/GenBank/DDBJ whole genome shotgun (WGS) entry which is preliminary data.</text>
</comment>
<sequence>MASRGNIKNNKPVDHSAKIVSKKMETQTKIDGYNPQTVEDGFIPSVQSTQLHKQVDIASVTYCNRLFNIMKQNGIICQPVRNGDQIDLHVEDSGSKVIMCTGIPQEDNSSGTCQCNKYFIPEYDILGSTCHFCYHSILMHRVKPELEEILYDDTKNEPQRNEYKYWFDKFIELQQMYCYTNENLPFDDNIFISIYDKPRKARLNFIQSPNYRYVLIKYQYGAVYDEGEHAFSTAYRIISLQTILPVETDEKLYHSWSYYRYTYQSESGYRTIEWDLTKPATLIATSVKYFDEVNDVSKPCYIDKIVYIEYPNTD</sequence>
<protein>
    <submittedName>
        <fullName evidence="1">Uncharacterized protein</fullName>
    </submittedName>
</protein>
<gene>
    <name evidence="1" type="ORF">JYZ213_LOCUS30778</name>
    <name evidence="2" type="ORF">OXD698_LOCUS16877</name>
</gene>
<reference evidence="1" key="1">
    <citation type="submission" date="2021-02" db="EMBL/GenBank/DDBJ databases">
        <authorList>
            <person name="Nowell W R."/>
        </authorList>
    </citation>
    <scope>NUCLEOTIDE SEQUENCE</scope>
</reference>
<dbReference type="EMBL" id="CAJNOG010000501">
    <property type="protein sequence ID" value="CAF1272570.1"/>
    <property type="molecule type" value="Genomic_DNA"/>
</dbReference>
<dbReference type="Proteomes" id="UP000663844">
    <property type="component" value="Unassembled WGS sequence"/>
</dbReference>
<dbReference type="Proteomes" id="UP000663845">
    <property type="component" value="Unassembled WGS sequence"/>
</dbReference>
<dbReference type="AlphaFoldDB" id="A0A815BEK4"/>
<name>A0A815BEK4_9BILA</name>
<organism evidence="1 3">
    <name type="scientific">Adineta steineri</name>
    <dbReference type="NCBI Taxonomy" id="433720"/>
    <lineage>
        <taxon>Eukaryota</taxon>
        <taxon>Metazoa</taxon>
        <taxon>Spiralia</taxon>
        <taxon>Gnathifera</taxon>
        <taxon>Rotifera</taxon>
        <taxon>Eurotatoria</taxon>
        <taxon>Bdelloidea</taxon>
        <taxon>Adinetida</taxon>
        <taxon>Adinetidae</taxon>
        <taxon>Adineta</taxon>
    </lineage>
</organism>
<evidence type="ECO:0000313" key="3">
    <source>
        <dbReference type="Proteomes" id="UP000663845"/>
    </source>
</evidence>
<proteinExistence type="predicted"/>
<dbReference type="EMBL" id="CAJOAZ010001176">
    <property type="protein sequence ID" value="CAF3776149.1"/>
    <property type="molecule type" value="Genomic_DNA"/>
</dbReference>
<accession>A0A815BEK4</accession>